<evidence type="ECO:0000313" key="5">
    <source>
        <dbReference type="Proteomes" id="UP001190336"/>
    </source>
</evidence>
<evidence type="ECO:0000256" key="3">
    <source>
        <dbReference type="SAM" id="Phobius"/>
    </source>
</evidence>
<comment type="subcellular location">
    <subcellularLocation>
        <location evidence="1">Membrane</location>
    </subcellularLocation>
</comment>
<keyword evidence="3" id="KW-1133">Transmembrane helix</keyword>
<keyword evidence="5" id="KW-1185">Reference proteome</keyword>
<dbReference type="PANTHER" id="PTHR37042:SF4">
    <property type="entry name" value="OUTER MEMBRANE PROTEIN RV1973"/>
    <property type="match status" value="1"/>
</dbReference>
<reference evidence="4 5" key="1">
    <citation type="submission" date="2023-08" db="EMBL/GenBank/DDBJ databases">
        <authorList>
            <person name="Folkvardsen B D."/>
            <person name="Norman A."/>
        </authorList>
    </citation>
    <scope>NUCLEOTIDE SEQUENCE [LARGE SCALE GENOMIC DNA]</scope>
    <source>
        <strain evidence="4 5">Mu0083</strain>
    </source>
</reference>
<dbReference type="Proteomes" id="UP001190336">
    <property type="component" value="Chromosome"/>
</dbReference>
<sequence>MAPRSRRDTLTRAGVAAAYVVVFGLVLGLGWPLWQQHRLTSAAAAGQHAAVDYAQVLTSIDSDKVDDNFDAVVNGATGEFKDTYTKASVQLRQLLIDNKATAQGTVVESAVQSKSRDKVVVLLMVNQSITNTTRPDPRVDRIRMKMTMQRVDGHWLASKVELP</sequence>
<feature type="transmembrane region" description="Helical" evidence="3">
    <location>
        <begin position="12"/>
        <end position="34"/>
    </location>
</feature>
<organism evidence="4 5">
    <name type="scientific">[Mycobacterium] kokjensenii</name>
    <dbReference type="NCBI Taxonomy" id="3064287"/>
    <lineage>
        <taxon>Bacteria</taxon>
        <taxon>Bacillati</taxon>
        <taxon>Actinomycetota</taxon>
        <taxon>Actinomycetes</taxon>
        <taxon>Mycobacteriales</taxon>
        <taxon>Mycobacteriaceae</taxon>
        <taxon>Mycolicibacter</taxon>
    </lineage>
</organism>
<proteinExistence type="predicted"/>
<evidence type="ECO:0000256" key="2">
    <source>
        <dbReference type="ARBA" id="ARBA00023136"/>
    </source>
</evidence>
<accession>A0ABN9MWZ9</accession>
<name>A0ABN9MWZ9_9MYCO</name>
<evidence type="ECO:0000313" key="4">
    <source>
        <dbReference type="EMBL" id="CAJ1493039.1"/>
    </source>
</evidence>
<keyword evidence="2 3" id="KW-0472">Membrane</keyword>
<keyword evidence="3" id="KW-0812">Transmembrane</keyword>
<dbReference type="PANTHER" id="PTHR37042">
    <property type="entry name" value="OUTER MEMBRANE PROTEIN RV1973"/>
    <property type="match status" value="1"/>
</dbReference>
<gene>
    <name evidence="4" type="ORF">MU0083_000100</name>
</gene>
<dbReference type="EMBL" id="OY726394">
    <property type="protein sequence ID" value="CAJ1493039.1"/>
    <property type="molecule type" value="Genomic_DNA"/>
</dbReference>
<protein>
    <submittedName>
        <fullName evidence="4">Mce protein</fullName>
    </submittedName>
</protein>
<evidence type="ECO:0000256" key="1">
    <source>
        <dbReference type="ARBA" id="ARBA00004370"/>
    </source>
</evidence>